<accession>A0AAW0GHC6</accession>
<dbReference type="EMBL" id="JASBNA010000009">
    <property type="protein sequence ID" value="KAK7688876.1"/>
    <property type="molecule type" value="Genomic_DNA"/>
</dbReference>
<evidence type="ECO:0000313" key="1">
    <source>
        <dbReference type="EMBL" id="KAK7688876.1"/>
    </source>
</evidence>
<keyword evidence="2" id="KW-1185">Reference proteome</keyword>
<gene>
    <name evidence="1" type="ORF">QCA50_007567</name>
</gene>
<dbReference type="Proteomes" id="UP001385951">
    <property type="component" value="Unassembled WGS sequence"/>
</dbReference>
<organism evidence="1 2">
    <name type="scientific">Cerrena zonata</name>
    <dbReference type="NCBI Taxonomy" id="2478898"/>
    <lineage>
        <taxon>Eukaryota</taxon>
        <taxon>Fungi</taxon>
        <taxon>Dikarya</taxon>
        <taxon>Basidiomycota</taxon>
        <taxon>Agaricomycotina</taxon>
        <taxon>Agaricomycetes</taxon>
        <taxon>Polyporales</taxon>
        <taxon>Cerrenaceae</taxon>
        <taxon>Cerrena</taxon>
    </lineage>
</organism>
<protein>
    <submittedName>
        <fullName evidence="1">Uncharacterized protein</fullName>
    </submittedName>
</protein>
<evidence type="ECO:0000313" key="2">
    <source>
        <dbReference type="Proteomes" id="UP001385951"/>
    </source>
</evidence>
<name>A0AAW0GHC6_9APHY</name>
<dbReference type="AlphaFoldDB" id="A0AAW0GHC6"/>
<proteinExistence type="predicted"/>
<sequence>MHKKDKHFKFIFSGTTVKMTVYTSPIHISPPLQHMPNTSMPANNGTLQLYQRWNIPNNFHGASFRLQVGRSYRRRQTILVLSAQQSNTLSLAGPYGIDILSARSSTTSSVEAYVGNLARQR</sequence>
<reference evidence="1 2" key="1">
    <citation type="submission" date="2022-09" db="EMBL/GenBank/DDBJ databases">
        <authorList>
            <person name="Palmer J.M."/>
        </authorList>
    </citation>
    <scope>NUCLEOTIDE SEQUENCE [LARGE SCALE GENOMIC DNA]</scope>
    <source>
        <strain evidence="1 2">DSM 7382</strain>
    </source>
</reference>
<comment type="caution">
    <text evidence="1">The sequence shown here is derived from an EMBL/GenBank/DDBJ whole genome shotgun (WGS) entry which is preliminary data.</text>
</comment>